<dbReference type="Proteomes" id="UP000041254">
    <property type="component" value="Unassembled WGS sequence"/>
</dbReference>
<sequence length="157" mass="18454">MEFPAFRTAEWIRDNYSKGRPPPEVLEGVDLSPRYMLSFETIGLYMDKVRAVKDEIRRALFRQSLYKVQNVEVTYMASCPRPRVLKTVEKNAKPLNLSILRPKDVTLLCEEFWTVDRCGSDARYRVRYYKEGGDGFSSEVYPCHLRDMFSALRYYLA</sequence>
<keyword evidence="2" id="KW-1185">Reference proteome</keyword>
<proteinExistence type="predicted"/>
<evidence type="ECO:0000313" key="1">
    <source>
        <dbReference type="EMBL" id="CEL93796.1"/>
    </source>
</evidence>
<dbReference type="PhylomeDB" id="A0A0G4ECU1"/>
<protein>
    <submittedName>
        <fullName evidence="1">Uncharacterized protein</fullName>
    </submittedName>
</protein>
<reference evidence="1 2" key="1">
    <citation type="submission" date="2014-11" db="EMBL/GenBank/DDBJ databases">
        <authorList>
            <person name="Zhu J."/>
            <person name="Qi W."/>
            <person name="Song R."/>
        </authorList>
    </citation>
    <scope>NUCLEOTIDE SEQUENCE [LARGE SCALE GENOMIC DNA]</scope>
</reference>
<gene>
    <name evidence="1" type="ORF">Vbra_7133</name>
</gene>
<dbReference type="FunCoup" id="A0A0G4ECU1">
    <property type="interactions" value="1"/>
</dbReference>
<organism evidence="1 2">
    <name type="scientific">Vitrella brassicaformis (strain CCMP3155)</name>
    <dbReference type="NCBI Taxonomy" id="1169540"/>
    <lineage>
        <taxon>Eukaryota</taxon>
        <taxon>Sar</taxon>
        <taxon>Alveolata</taxon>
        <taxon>Colpodellida</taxon>
        <taxon>Vitrellaceae</taxon>
        <taxon>Vitrella</taxon>
    </lineage>
</organism>
<dbReference type="AlphaFoldDB" id="A0A0G4ECU1"/>
<dbReference type="EMBL" id="CDMY01000189">
    <property type="protein sequence ID" value="CEL93796.1"/>
    <property type="molecule type" value="Genomic_DNA"/>
</dbReference>
<dbReference type="VEuPathDB" id="CryptoDB:Vbra_7133"/>
<dbReference type="InParanoid" id="A0A0G4ECU1"/>
<dbReference type="OMA" id="MFTFPCF"/>
<name>A0A0G4ECU1_VITBC</name>
<accession>A0A0G4ECU1</accession>
<evidence type="ECO:0000313" key="2">
    <source>
        <dbReference type="Proteomes" id="UP000041254"/>
    </source>
</evidence>
<dbReference type="OrthoDB" id="445252at2759"/>